<comment type="subunit">
    <text evidence="2">Homotetramer.</text>
</comment>
<comment type="catalytic activity">
    <reaction evidence="6">
        <text>a fatty acyl-CoA + H2O = a fatty acid + CoA + H(+)</text>
        <dbReference type="Rhea" id="RHEA:16781"/>
        <dbReference type="ChEBI" id="CHEBI:15377"/>
        <dbReference type="ChEBI" id="CHEBI:15378"/>
        <dbReference type="ChEBI" id="CHEBI:28868"/>
        <dbReference type="ChEBI" id="CHEBI:57287"/>
        <dbReference type="ChEBI" id="CHEBI:77636"/>
        <dbReference type="EC" id="3.1.2.20"/>
    </reaction>
    <physiologicalReaction direction="left-to-right" evidence="6">
        <dbReference type="Rhea" id="RHEA:16782"/>
    </physiologicalReaction>
</comment>
<evidence type="ECO:0000256" key="2">
    <source>
        <dbReference type="ARBA" id="ARBA00011881"/>
    </source>
</evidence>
<dbReference type="OrthoDB" id="9781019at2"/>
<feature type="domain" description="Acyl-CoA thioesterase 2 C-terminal" evidence="9">
    <location>
        <begin position="182"/>
        <end position="286"/>
    </location>
</feature>
<dbReference type="InterPro" id="IPR025652">
    <property type="entry name" value="TesB_C"/>
</dbReference>
<dbReference type="CDD" id="cd03444">
    <property type="entry name" value="Thioesterase_II_repeat1"/>
    <property type="match status" value="1"/>
</dbReference>
<keyword evidence="12" id="KW-1185">Reference proteome</keyword>
<name>A0A6I4UVI5_9SPHN</name>
<reference evidence="11 12" key="1">
    <citation type="submission" date="2019-12" db="EMBL/GenBank/DDBJ databases">
        <title>Genomic-based taxomic classification of the family Erythrobacteraceae.</title>
        <authorList>
            <person name="Xu L."/>
        </authorList>
    </citation>
    <scope>NUCLEOTIDE SEQUENCE [LARGE SCALE GENOMIC DNA]</scope>
    <source>
        <strain evidence="11 12">MCCC 1K02066</strain>
    </source>
</reference>
<evidence type="ECO:0000259" key="10">
    <source>
        <dbReference type="Pfam" id="PF13622"/>
    </source>
</evidence>
<dbReference type="PANTHER" id="PTHR11066:SF34">
    <property type="entry name" value="ACYL-COENZYME A THIOESTERASE 8"/>
    <property type="match status" value="1"/>
</dbReference>
<dbReference type="Pfam" id="PF02551">
    <property type="entry name" value="Acyl_CoA_thio"/>
    <property type="match status" value="1"/>
</dbReference>
<dbReference type="AlphaFoldDB" id="A0A6I4UVI5"/>
<dbReference type="GO" id="GO:0047617">
    <property type="term" value="F:fatty acyl-CoA hydrolase activity"/>
    <property type="evidence" value="ECO:0007669"/>
    <property type="project" value="UniProtKB-EC"/>
</dbReference>
<evidence type="ECO:0000313" key="12">
    <source>
        <dbReference type="Proteomes" id="UP000469159"/>
    </source>
</evidence>
<dbReference type="Gene3D" id="2.40.160.210">
    <property type="entry name" value="Acyl-CoA thioesterase, double hotdog domain"/>
    <property type="match status" value="1"/>
</dbReference>
<dbReference type="InterPro" id="IPR049449">
    <property type="entry name" value="TesB_ACOT8-like_N"/>
</dbReference>
<evidence type="ECO:0000256" key="8">
    <source>
        <dbReference type="ARBA" id="ARBA00079653"/>
    </source>
</evidence>
<dbReference type="Proteomes" id="UP000469159">
    <property type="component" value="Unassembled WGS sequence"/>
</dbReference>
<gene>
    <name evidence="11" type="ORF">GRI75_07640</name>
</gene>
<protein>
    <recommendedName>
        <fullName evidence="7">Acyl-CoA thioesterase 2</fullName>
        <ecNumber evidence="5">3.1.2.20</ecNumber>
    </recommendedName>
    <alternativeName>
        <fullName evidence="8">Thioesterase II</fullName>
    </alternativeName>
</protein>
<dbReference type="EMBL" id="WTYK01000003">
    <property type="protein sequence ID" value="MXP41513.1"/>
    <property type="molecule type" value="Genomic_DNA"/>
</dbReference>
<keyword evidence="3" id="KW-0378">Hydrolase</keyword>
<dbReference type="InterPro" id="IPR042171">
    <property type="entry name" value="Acyl-CoA_hotdog"/>
</dbReference>
<keyword evidence="4" id="KW-0443">Lipid metabolism</keyword>
<evidence type="ECO:0000313" key="11">
    <source>
        <dbReference type="EMBL" id="MXP41513.1"/>
    </source>
</evidence>
<evidence type="ECO:0000256" key="3">
    <source>
        <dbReference type="ARBA" id="ARBA00022801"/>
    </source>
</evidence>
<feature type="domain" description="Acyl-CoA thioesterase-like N-terminal HotDog" evidence="10">
    <location>
        <begin position="34"/>
        <end position="114"/>
    </location>
</feature>
<accession>A0A6I4UVI5</accession>
<organism evidence="11 12">
    <name type="scientific">Croceibacterium soli</name>
    <dbReference type="NCBI Taxonomy" id="1739690"/>
    <lineage>
        <taxon>Bacteria</taxon>
        <taxon>Pseudomonadati</taxon>
        <taxon>Pseudomonadota</taxon>
        <taxon>Alphaproteobacteria</taxon>
        <taxon>Sphingomonadales</taxon>
        <taxon>Erythrobacteraceae</taxon>
        <taxon>Croceibacterium</taxon>
    </lineage>
</organism>
<dbReference type="PANTHER" id="PTHR11066">
    <property type="entry name" value="ACYL-COA THIOESTERASE"/>
    <property type="match status" value="1"/>
</dbReference>
<evidence type="ECO:0000259" key="9">
    <source>
        <dbReference type="Pfam" id="PF02551"/>
    </source>
</evidence>
<dbReference type="CDD" id="cd03445">
    <property type="entry name" value="Thioesterase_II_repeat2"/>
    <property type="match status" value="1"/>
</dbReference>
<dbReference type="FunFam" id="2.40.160.210:FF:000001">
    <property type="entry name" value="Acyl-CoA thioesterase II"/>
    <property type="match status" value="1"/>
</dbReference>
<proteinExistence type="inferred from homology"/>
<dbReference type="InterPro" id="IPR029069">
    <property type="entry name" value="HotDog_dom_sf"/>
</dbReference>
<dbReference type="InterPro" id="IPR003703">
    <property type="entry name" value="Acyl_CoA_thio"/>
</dbReference>
<comment type="similarity">
    <text evidence="1">Belongs to the C/M/P thioester hydrolase family.</text>
</comment>
<evidence type="ECO:0000256" key="4">
    <source>
        <dbReference type="ARBA" id="ARBA00023098"/>
    </source>
</evidence>
<dbReference type="RefSeq" id="WP_160746355.1">
    <property type="nucleotide sequence ID" value="NZ_WTYK01000003.1"/>
</dbReference>
<dbReference type="GO" id="GO:0006637">
    <property type="term" value="P:acyl-CoA metabolic process"/>
    <property type="evidence" value="ECO:0007669"/>
    <property type="project" value="InterPro"/>
</dbReference>
<comment type="caution">
    <text evidence="11">The sequence shown here is derived from an EMBL/GenBank/DDBJ whole genome shotgun (WGS) entry which is preliminary data.</text>
</comment>
<dbReference type="EC" id="3.1.2.20" evidence="5"/>
<dbReference type="Pfam" id="PF13622">
    <property type="entry name" value="4HBT_3"/>
    <property type="match status" value="1"/>
</dbReference>
<evidence type="ECO:0000256" key="7">
    <source>
        <dbReference type="ARBA" id="ARBA00071120"/>
    </source>
</evidence>
<evidence type="ECO:0000256" key="5">
    <source>
        <dbReference type="ARBA" id="ARBA00038894"/>
    </source>
</evidence>
<dbReference type="SUPFAM" id="SSF54637">
    <property type="entry name" value="Thioesterase/thiol ester dehydrase-isomerase"/>
    <property type="match status" value="2"/>
</dbReference>
<evidence type="ECO:0000256" key="1">
    <source>
        <dbReference type="ARBA" id="ARBA00006538"/>
    </source>
</evidence>
<sequence>MAEPTTEELVTRLLGLLDVTPLSGDRFEGPRQIDGVGRVFGGQVIAQALIAAQATVAEDRPAHSLHAYFLRGGSEDHPVEYRVERAFDGGSFANRRITAMQQERQILSCSVSFHRREVGPHHQSEMPQVPPPEDLEPDHVVIDRHRAEIAGSAPPIVLRPRAIEMRAVRPLAVLSREPDPPEQHVWFRVRAPLTDDPALHRAVLAYWSDMRLMGTALLPHGLAFARGDVTVASLDHAVWFHEDARTDDWLLYAMDSTWSGRARGLNHGRIFTRDGRLVASVAQEGMFRPVKR</sequence>
<dbReference type="GO" id="GO:0009062">
    <property type="term" value="P:fatty acid catabolic process"/>
    <property type="evidence" value="ECO:0007669"/>
    <property type="project" value="TreeGrafter"/>
</dbReference>
<evidence type="ECO:0000256" key="6">
    <source>
        <dbReference type="ARBA" id="ARBA00050943"/>
    </source>
</evidence>